<dbReference type="CDD" id="cd00067">
    <property type="entry name" value="GAL4"/>
    <property type="match status" value="1"/>
</dbReference>
<name>A0A136IPC3_9PEZI</name>
<dbReference type="InterPro" id="IPR036864">
    <property type="entry name" value="Zn2-C6_fun-type_DNA-bd_sf"/>
</dbReference>
<evidence type="ECO:0000313" key="4">
    <source>
        <dbReference type="EMBL" id="KXJ86773.1"/>
    </source>
</evidence>
<accession>A0A136IPC3</accession>
<evidence type="ECO:0000256" key="2">
    <source>
        <dbReference type="SAM" id="MobiDB-lite"/>
    </source>
</evidence>
<dbReference type="InterPro" id="IPR001138">
    <property type="entry name" value="Zn2Cys6_DnaBD"/>
</dbReference>
<feature type="compositionally biased region" description="Polar residues" evidence="2">
    <location>
        <begin position="286"/>
        <end position="306"/>
    </location>
</feature>
<proteinExistence type="predicted"/>
<reference evidence="5" key="1">
    <citation type="submission" date="2016-02" db="EMBL/GenBank/DDBJ databases">
        <title>Draft genome sequence of Microdochium bolleyi, a fungal endophyte of beachgrass.</title>
        <authorList>
            <consortium name="DOE Joint Genome Institute"/>
            <person name="David A.S."/>
            <person name="May G."/>
            <person name="Haridas S."/>
            <person name="Lim J."/>
            <person name="Wang M."/>
            <person name="Labutti K."/>
            <person name="Lipzen A."/>
            <person name="Barry K."/>
            <person name="Grigoriev I.V."/>
        </authorList>
    </citation>
    <scope>NUCLEOTIDE SEQUENCE [LARGE SCALE GENOMIC DNA]</scope>
    <source>
        <strain evidence="5">J235TASD1</strain>
    </source>
</reference>
<organism evidence="4 5">
    <name type="scientific">Microdochium bolleyi</name>
    <dbReference type="NCBI Taxonomy" id="196109"/>
    <lineage>
        <taxon>Eukaryota</taxon>
        <taxon>Fungi</taxon>
        <taxon>Dikarya</taxon>
        <taxon>Ascomycota</taxon>
        <taxon>Pezizomycotina</taxon>
        <taxon>Sordariomycetes</taxon>
        <taxon>Xylariomycetidae</taxon>
        <taxon>Xylariales</taxon>
        <taxon>Microdochiaceae</taxon>
        <taxon>Microdochium</taxon>
    </lineage>
</organism>
<keyword evidence="1" id="KW-0539">Nucleus</keyword>
<feature type="compositionally biased region" description="Low complexity" evidence="2">
    <location>
        <begin position="307"/>
        <end position="344"/>
    </location>
</feature>
<evidence type="ECO:0000259" key="3">
    <source>
        <dbReference type="PROSITE" id="PS50048"/>
    </source>
</evidence>
<dbReference type="Proteomes" id="UP000070501">
    <property type="component" value="Unassembled WGS sequence"/>
</dbReference>
<dbReference type="Gene3D" id="4.10.240.10">
    <property type="entry name" value="Zn(2)-C6 fungal-type DNA-binding domain"/>
    <property type="match status" value="1"/>
</dbReference>
<dbReference type="EMBL" id="KQ964266">
    <property type="protein sequence ID" value="KXJ86773.1"/>
    <property type="molecule type" value="Genomic_DNA"/>
</dbReference>
<keyword evidence="5" id="KW-1185">Reference proteome</keyword>
<evidence type="ECO:0000256" key="1">
    <source>
        <dbReference type="ARBA" id="ARBA00023242"/>
    </source>
</evidence>
<feature type="domain" description="Zn(2)-C6 fungal-type" evidence="3">
    <location>
        <begin position="356"/>
        <end position="391"/>
    </location>
</feature>
<dbReference type="GO" id="GO:0008270">
    <property type="term" value="F:zinc ion binding"/>
    <property type="evidence" value="ECO:0007669"/>
    <property type="project" value="InterPro"/>
</dbReference>
<sequence>MDGNMSQQFQQENSEMDLDWVFQGSNHHLAAGQVNDTVSFDSSGAPAVGLITGQANYALGMAPSGFPNNFQAMVQSPGIWSDSTGLHNPQWNDQSTQARYVDPRLLTNNTINKAVRPLAQVNTGLPDYQNALNLQQSTQPPCQHSYNHTLTLSVPVGAEPVGYLPEASDQFLCELDESRQLPGQGLHYNQSNLPSFDLGEILLGNGSDIAVPDVLNSQTSIQYPGRVTSSQLSQNNLAPFNQGDISLLSGQGNALVPHVLNNQASIQYPGLVLNNQLHQNNFLLNGSSPLARQGNPTQNNPTLAQDSQAQAQPTAAPVSAAPSATSTATTTATTTPSAPTSAAVNSRIGAPCRPFSCNRCRKDKFACVKVVGAPADSRCVRCATKGADCVWSGKDSRTRATNSAKLDSMLEGYAHMAREIATLIACHRNSELLEMLREWRAQDASRDTFDMLKKLSGAMNAGQLAAVPGVPAKITAIDNVRSTRTDRRVKSIRAHREKAERVCVRYLCSMLDLVTRLQKNVYHPGDIDVEALQAANFPIVEIFDHLAQGGWKIGDKDQEVDKKDLTPAKHAARLEKLRKHGFLLGADRRYTTVWDAKVHDALAAIEEDDVAPFEGGRMLF</sequence>
<dbReference type="AlphaFoldDB" id="A0A136IPC3"/>
<dbReference type="PROSITE" id="PS50048">
    <property type="entry name" value="ZN2_CY6_FUNGAL_2"/>
    <property type="match status" value="1"/>
</dbReference>
<evidence type="ECO:0000313" key="5">
    <source>
        <dbReference type="Proteomes" id="UP000070501"/>
    </source>
</evidence>
<protein>
    <recommendedName>
        <fullName evidence="3">Zn(2)-C6 fungal-type domain-containing protein</fullName>
    </recommendedName>
</protein>
<feature type="region of interest" description="Disordered" evidence="2">
    <location>
        <begin position="284"/>
        <end position="345"/>
    </location>
</feature>
<dbReference type="InParanoid" id="A0A136IPC3"/>
<gene>
    <name evidence="4" type="ORF">Micbo1qcDRAFT_179735</name>
</gene>
<dbReference type="OrthoDB" id="10670846at2759"/>
<dbReference type="GO" id="GO:0000981">
    <property type="term" value="F:DNA-binding transcription factor activity, RNA polymerase II-specific"/>
    <property type="evidence" value="ECO:0007669"/>
    <property type="project" value="InterPro"/>
</dbReference>